<accession>A0AAN6VFS0</accession>
<gene>
    <name evidence="1" type="ORF">C8A00DRAFT_45992</name>
</gene>
<reference evidence="1" key="1">
    <citation type="journal article" date="2023" name="Mol. Phylogenet. Evol.">
        <title>Genome-scale phylogeny and comparative genomics of the fungal order Sordariales.</title>
        <authorList>
            <person name="Hensen N."/>
            <person name="Bonometti L."/>
            <person name="Westerberg I."/>
            <person name="Brannstrom I.O."/>
            <person name="Guillou S."/>
            <person name="Cros-Aarteil S."/>
            <person name="Calhoun S."/>
            <person name="Haridas S."/>
            <person name="Kuo A."/>
            <person name="Mondo S."/>
            <person name="Pangilinan J."/>
            <person name="Riley R."/>
            <person name="LaButti K."/>
            <person name="Andreopoulos B."/>
            <person name="Lipzen A."/>
            <person name="Chen C."/>
            <person name="Yan M."/>
            <person name="Daum C."/>
            <person name="Ng V."/>
            <person name="Clum A."/>
            <person name="Steindorff A."/>
            <person name="Ohm R.A."/>
            <person name="Martin F."/>
            <person name="Silar P."/>
            <person name="Natvig D.O."/>
            <person name="Lalanne C."/>
            <person name="Gautier V."/>
            <person name="Ament-Velasquez S.L."/>
            <person name="Kruys A."/>
            <person name="Hutchinson M.I."/>
            <person name="Powell A.J."/>
            <person name="Barry K."/>
            <person name="Miller A.N."/>
            <person name="Grigoriev I.V."/>
            <person name="Debuchy R."/>
            <person name="Gladieux P."/>
            <person name="Hiltunen Thoren M."/>
            <person name="Johannesson H."/>
        </authorList>
    </citation>
    <scope>NUCLEOTIDE SEQUENCE</scope>
    <source>
        <strain evidence="1">CBS 538.74</strain>
    </source>
</reference>
<comment type="caution">
    <text evidence="1">The sequence shown here is derived from an EMBL/GenBank/DDBJ whole genome shotgun (WGS) entry which is preliminary data.</text>
</comment>
<evidence type="ECO:0000313" key="2">
    <source>
        <dbReference type="Proteomes" id="UP001302745"/>
    </source>
</evidence>
<organism evidence="1 2">
    <name type="scientific">Chaetomidium leptoderma</name>
    <dbReference type="NCBI Taxonomy" id="669021"/>
    <lineage>
        <taxon>Eukaryota</taxon>
        <taxon>Fungi</taxon>
        <taxon>Dikarya</taxon>
        <taxon>Ascomycota</taxon>
        <taxon>Pezizomycotina</taxon>
        <taxon>Sordariomycetes</taxon>
        <taxon>Sordariomycetidae</taxon>
        <taxon>Sordariales</taxon>
        <taxon>Chaetomiaceae</taxon>
        <taxon>Chaetomidium</taxon>
    </lineage>
</organism>
<sequence>MSVLKDHFNRVEMETALHWMDQAVGQSEILADVIPIHMVSYGGFVSVCLFGNRASTKDIDVLFPPNVRDSRVHLDELTRLVQGVAGELRYVRDWINDDLRLFVPIEQRQRLLEDSIEQGTVVFEGHNLVIWAGLWEFGLESKLDRLYSNQGRSSSAQAKFRNDLSDAVDLVHRIRGNSVHPLDKSWVKGLRRFGPNPSFENAIDRVAQAYLELVWDEAKGKCIYQNLAGEWVLYE</sequence>
<dbReference type="EMBL" id="MU857057">
    <property type="protein sequence ID" value="KAK4150673.1"/>
    <property type="molecule type" value="Genomic_DNA"/>
</dbReference>
<proteinExistence type="predicted"/>
<keyword evidence="2" id="KW-1185">Reference proteome</keyword>
<reference evidence="1" key="2">
    <citation type="submission" date="2023-05" db="EMBL/GenBank/DDBJ databases">
        <authorList>
            <consortium name="Lawrence Berkeley National Laboratory"/>
            <person name="Steindorff A."/>
            <person name="Hensen N."/>
            <person name="Bonometti L."/>
            <person name="Westerberg I."/>
            <person name="Brannstrom I.O."/>
            <person name="Guillou S."/>
            <person name="Cros-Aarteil S."/>
            <person name="Calhoun S."/>
            <person name="Haridas S."/>
            <person name="Kuo A."/>
            <person name="Mondo S."/>
            <person name="Pangilinan J."/>
            <person name="Riley R."/>
            <person name="Labutti K."/>
            <person name="Andreopoulos B."/>
            <person name="Lipzen A."/>
            <person name="Chen C."/>
            <person name="Yanf M."/>
            <person name="Daum C."/>
            <person name="Ng V."/>
            <person name="Clum A."/>
            <person name="Ohm R."/>
            <person name="Martin F."/>
            <person name="Silar P."/>
            <person name="Natvig D."/>
            <person name="Lalanne C."/>
            <person name="Gautier V."/>
            <person name="Ament-Velasquez S.L."/>
            <person name="Kruys A."/>
            <person name="Hutchinson M.I."/>
            <person name="Powell A.J."/>
            <person name="Barry K."/>
            <person name="Miller A.N."/>
            <person name="Grigoriev I.V."/>
            <person name="Debuchy R."/>
            <person name="Gladieux P."/>
            <person name="Thoren M.H."/>
            <person name="Johannesson H."/>
        </authorList>
    </citation>
    <scope>NUCLEOTIDE SEQUENCE</scope>
    <source>
        <strain evidence="1">CBS 538.74</strain>
    </source>
</reference>
<name>A0AAN6VFS0_9PEZI</name>
<evidence type="ECO:0000313" key="1">
    <source>
        <dbReference type="EMBL" id="KAK4150673.1"/>
    </source>
</evidence>
<protein>
    <submittedName>
        <fullName evidence="1">Uncharacterized protein</fullName>
    </submittedName>
</protein>
<dbReference type="AlphaFoldDB" id="A0AAN6VFS0"/>
<dbReference type="Proteomes" id="UP001302745">
    <property type="component" value="Unassembled WGS sequence"/>
</dbReference>